<gene>
    <name evidence="1" type="ORF">OHM77_10085</name>
</gene>
<accession>A0AA49IY38</accession>
<sequence length="1368" mass="153288">MNRITDPEMLAPRTCTTRNEATGERGSQPLEKYRAAPAYVLLGDPGAGKTESFKQEAAACGGHYVRARSFATFDPSTELVGKTLFIDGLDEMRASGADGRTPLDHVRRHLDRLGRPRFRLSCREADWYGDSDRAALLEVAPGGRVDVLHLDPLSDAYIALLLERKFGIADPDGFIEKADRHGLVDLLRNPQTLGLLATAVGDQDWPNSRAKTYDLACRQLVRELNIEHRGAIRRIVPTADALLDAAGFLSAVHMLVGIAGFALDDAAADDQHALWRELSSPRDLPFLEALASGLFQRDEREQQRIPIHRSIAEYLGARHLAALIESHGLPLGRVVALMAGNDGGIVPDLRGLAAWLAVHCRSARNELIAREPLGVVLYGDVRGFPPDDKRRVLAALKGEAERYANFRSQDWTAAPFGALATPDMAPVFMELLASPSRSEADIAMLDCALDALRYGPPLAELTPEANRLEAFLDAAMRDASYPEHIRHSALRILLRDLPRNASRLVAFAKDIRAGTVEDKDDQLLGSLLTELFPEFIRPSEIFDFLRPEKQDRLIGDYRMFWGHRLPDNAPAKMLPELLDQLSHRGTAVRKSFDHLQAERMAGALLARALEAYGDTIDNARLYDWLGAGLNEYGSPHIDDEHQKCVAAWLAARPERYKAMLLIGASRCVGKENVWSCLFHSASRLYGAEPPPDFVAWCLERATAETHIEFKRHFFSEAARQLRYQGGQDWLTLDALEYLGAWVSLHPEFEPDLEIFSFCSLDDWRRDDAARRREHSREREQRKEGWRSHFREHLETIRDGSAHPQILHELAQVYLRKFLDIEGETPRERLTDFLGGDEELIAAAYAGFRRALDRADLPSVAEIVDLEIKGRMHFIRQPCLAGMEELYANDPETALHLDDAALRKLLAFRFTWVAEKESDWFVALVKSRPDLVAEVLVAYALPLLRKGREHLHGIWELAYNDDFAAVAHAALSDLLKGFPLRAKKQLLANALDPLLKAALRYLDRPTLAAIIPARLAQGSMSAAQRIYWLACGLLVAPNEYETSLVKHIGASKALRGQLAAFLHDRERRPGFRNDLPESSLALLIQLLAPDSPPERPLGAHWVSAAMQTADEVRGYIDMLGAKPSGAAAHELERLAALPELAPWQNRLRHAAQAQRIARRKAEFRPPNVAEVCRTLAHLQPANAADLAALAYDHLRGLAHTIRNGSTNDYRQYWSYDASGKPERPKPENDCRDILLSDFRGRLGRLGIDAVKEGYYAEDKRADIRVSFGGFNVPIEIKKDSHADLWRAMREQLIERYTRDPGADGFGIYLVFWFGGKNMPLPQEGRRPRTAPELKERLRSTLTEEESRCIRVCVVDCALPRLQAQDVPLS</sequence>
<evidence type="ECO:0000313" key="1">
    <source>
        <dbReference type="EMBL" id="WIM05041.1"/>
    </source>
</evidence>
<proteinExistence type="predicted"/>
<dbReference type="KEGG" id="npv:OHM77_10085"/>
<protein>
    <submittedName>
        <fullName evidence="1">Uncharacterized protein</fullName>
    </submittedName>
</protein>
<reference evidence="1" key="1">
    <citation type="journal article" date="2023" name="Nat. Microbiol.">
        <title>Enrichment and characterization of a nitric oxide-reducing microbial community in a continuous bioreactor.</title>
        <authorList>
            <person name="Garrido-Amador P."/>
            <person name="Stortenbeker N."/>
            <person name="Wessels H.J.C.T."/>
            <person name="Speth D.R."/>
            <person name="Garcia-Heredia I."/>
            <person name="Kartal B."/>
        </authorList>
    </citation>
    <scope>NUCLEOTIDE SEQUENCE</scope>
    <source>
        <strain evidence="1">MAG1</strain>
    </source>
</reference>
<name>A0AA49IY38_9PROT</name>
<dbReference type="Proteomes" id="UP001234916">
    <property type="component" value="Chromosome"/>
</dbReference>
<dbReference type="EMBL" id="CP107246">
    <property type="protein sequence ID" value="WIM05041.1"/>
    <property type="molecule type" value="Genomic_DNA"/>
</dbReference>
<organism evidence="1">
    <name type="scientific">Candidatus Nitricoxidivorans perseverans</name>
    <dbReference type="NCBI Taxonomy" id="2975601"/>
    <lineage>
        <taxon>Bacteria</taxon>
        <taxon>Pseudomonadati</taxon>
        <taxon>Pseudomonadota</taxon>
        <taxon>Betaproteobacteria</taxon>
        <taxon>Nitrosomonadales</taxon>
        <taxon>Sterolibacteriaceae</taxon>
        <taxon>Candidatus Nitricoxidivorans</taxon>
    </lineage>
</organism>